<dbReference type="EMBL" id="CAKLBY020000024">
    <property type="protein sequence ID" value="CAK7901881.1"/>
    <property type="molecule type" value="Genomic_DNA"/>
</dbReference>
<feature type="region of interest" description="Disordered" evidence="1">
    <location>
        <begin position="1"/>
        <end position="26"/>
    </location>
</feature>
<proteinExistence type="predicted"/>
<evidence type="ECO:0000313" key="2">
    <source>
        <dbReference type="EMBL" id="CAK7901881.1"/>
    </source>
</evidence>
<organism evidence="2 3">
    <name type="scientific">Peronospora matthiolae</name>
    <dbReference type="NCBI Taxonomy" id="2874970"/>
    <lineage>
        <taxon>Eukaryota</taxon>
        <taxon>Sar</taxon>
        <taxon>Stramenopiles</taxon>
        <taxon>Oomycota</taxon>
        <taxon>Peronosporomycetes</taxon>
        <taxon>Peronosporales</taxon>
        <taxon>Peronosporaceae</taxon>
        <taxon>Peronospora</taxon>
    </lineage>
</organism>
<evidence type="ECO:0000313" key="3">
    <source>
        <dbReference type="Proteomes" id="UP001162060"/>
    </source>
</evidence>
<comment type="caution">
    <text evidence="2">The sequence shown here is derived from an EMBL/GenBank/DDBJ whole genome shotgun (WGS) entry which is preliminary data.</text>
</comment>
<dbReference type="AlphaFoldDB" id="A0AAV1T6M7"/>
<dbReference type="Proteomes" id="UP001162060">
    <property type="component" value="Unassembled WGS sequence"/>
</dbReference>
<gene>
    <name evidence="2" type="ORF">PM001_LOCUS2366</name>
</gene>
<evidence type="ECO:0000256" key="1">
    <source>
        <dbReference type="SAM" id="MobiDB-lite"/>
    </source>
</evidence>
<name>A0AAV1T6M7_9STRA</name>
<protein>
    <submittedName>
        <fullName evidence="2">Uncharacterized protein</fullName>
    </submittedName>
</protein>
<reference evidence="2" key="1">
    <citation type="submission" date="2024-01" db="EMBL/GenBank/DDBJ databases">
        <authorList>
            <person name="Webb A."/>
        </authorList>
    </citation>
    <scope>NUCLEOTIDE SEQUENCE</scope>
    <source>
        <strain evidence="2">Pm1</strain>
    </source>
</reference>
<accession>A0AAV1T6M7</accession>
<sequence length="56" mass="6226">MVLVPGSSGDSGFHCESLSEEEKVKTEPMMEALEEKGSPPTRDLRITGLSEFWEKL</sequence>